<sequence>MEKIKSPITKSPPGVNLNMKTSITCTNVPESLFEPAATKKHFSKFGRVKRIRLLPKKQTCIVEYEQPSSVEQAVLNAGAYDGFMFDVTRVKPRTRRKSKRDDDPDWVPDSDVEEELSAMGGGPSIVTRQSRMDTSPEKIKSVSRSHVVNQSPLRKKAPVREKPVILQSKISIESPVIVVSQTTLSTSEAASELHQLRYKISQTPDEQWRILDARDRILRAWGGAGARVKIGGATIGTCPDMCPEKERLHRQAEHQVMSLETVPDCDYQLEAWRAVKQYSRSSADQEIPMCYELRPAVVLERTCAYLLCEIADTTRQVTLADWFHFMWDRFRGIRKDITQQALCCAESIRLVEMCARFHAHCAARLADLEHTQFDQKLNTDNLTKCLQTLKHMYSDVAPEHKPREAEFRGYIALLNLGDANFWWEIKHLPQDIQKSEAITFAIKVFNALDNNNYIRFFRLVKEKATYLQACILLRYFNDVRARALARIVKGFAPRGGSRYPAEELMNALAFETVDSMKSFVNHYGLRFAKTDESGLTVILDRNQFIEDSDPYPVARAPDLIESKRQHKVGAVIAGGQVPIVDFGRNLPYSSFNKDGTLKEEALTALDQGYSTSNDSNKDLQSLRDEIRRLAQGSKGYAVMDRLAEKKANVFGQPEAKSLSPGRSNAALRTDDSGGRSKTLFSFKPAIPVAPIEIINNSPEKMDSPGKGFFVFSKPQENKDNLFSMPTNNNGVTNVFGKPVDKSADLFKSQTTFGESKPGERLFKRPETKSSIFSQPINDTKQDLKKLVDSNSGSNIFSKKDEAVFGSKNIFANSNNNIFGKSDADHSQTGNIFGKFSNQTGDIKNPSSVFGAFNKDKPILEKVDTTLQPKSIFASNGEQNAVSPGSLFKSAIRTENPALAQNIFTPVNEPKNGDIYDFNDDAQNELEAQKIHEQKIREEEMRRMEEIRKEEERRHELKLQEEKKRQEELKRKELELKRMEEERKKEEQRKQEELKRLLEEEEERKRVEEARKAELRRKAEIERLFKLRVDKESSEVTEELIDEIKDESVRDLMKEELDKLNKLIDFAGVVTEEIVTQLCAEICYAEMLAEKIYAQKLMRKWFDVWRRHLVRNLKRRNLLEDTPVWITDKTPAQEASYLKRLVEGASLKNMNNIHKGYRFTGELPQLPAPESLNLMEIIKSSLIKRMKHINYSYDKGFFWKITLISPGGQWMYRKIDIDKWLLDSFSDKKDHEVSSSLIYVGKQTWNQLMDFAISVSLKSKCKGDCSEAMEGTNSLLFYTTDNEYDLIKTIEETLQSRYPYQTVPIAIVIPAMRNENLEHFLTNCVNTKKISAFKIFIVDAKNVLDSLTKCTKSALKWLAKNYPGVPPLEIDYLKSICERYLGNEIWLQLRSIKDTRVDTVMKDLNKLVQCYNMGVDKLTQIITDEDQLNYPLFPLELKEYLNDSPVYPKPYEYITSSARNSDNLSEIKNLMKHLKLPNPVADCRPATVDNIKEQIYAYCTQIGWFQYPEKSTLGVTLFELSDILRMPHENFKTYFENFDFGCFLNLIVYEKINSLRDLENRYAVYKKTDLEEYRNAFWLYEVDMIYNLKHKALEYEDTLDEFIHAKRQKIALESLEYLTLDDKDCTLVEESIKDAESKIMKYTDCMEAVYKLESQLEEESKKSMELERRLQAALLDA</sequence>
<evidence type="ECO:0000313" key="1">
    <source>
        <dbReference type="EMBL" id="KAI8436911.1"/>
    </source>
</evidence>
<keyword evidence="2" id="KW-1185">Reference proteome</keyword>
<gene>
    <name evidence="1" type="ORF">MSG28_010340</name>
</gene>
<reference evidence="1 2" key="1">
    <citation type="journal article" date="2022" name="Genome Biol. Evol.">
        <title>The Spruce Budworm Genome: Reconstructing the Evolutionary History of Antifreeze Proteins.</title>
        <authorList>
            <person name="Beliveau C."/>
            <person name="Gagne P."/>
            <person name="Picq S."/>
            <person name="Vernygora O."/>
            <person name="Keeling C.I."/>
            <person name="Pinkney K."/>
            <person name="Doucet D."/>
            <person name="Wen F."/>
            <person name="Johnston J.S."/>
            <person name="Maaroufi H."/>
            <person name="Boyle B."/>
            <person name="Laroche J."/>
            <person name="Dewar K."/>
            <person name="Juretic N."/>
            <person name="Blackburn G."/>
            <person name="Nisole A."/>
            <person name="Brunet B."/>
            <person name="Brandao M."/>
            <person name="Lumley L."/>
            <person name="Duan J."/>
            <person name="Quan G."/>
            <person name="Lucarotti C.J."/>
            <person name="Roe A.D."/>
            <person name="Sperling F.A.H."/>
            <person name="Levesque R.C."/>
            <person name="Cusson M."/>
        </authorList>
    </citation>
    <scope>NUCLEOTIDE SEQUENCE [LARGE SCALE GENOMIC DNA]</scope>
    <source>
        <strain evidence="1">Glfc:IPQL:Cfum</strain>
    </source>
</reference>
<name>A0ACC0KL68_CHOFU</name>
<comment type="caution">
    <text evidence="1">The sequence shown here is derived from an EMBL/GenBank/DDBJ whole genome shotgun (WGS) entry which is preliminary data.</text>
</comment>
<protein>
    <submittedName>
        <fullName evidence="1">Uncharacterized protein</fullName>
    </submittedName>
</protein>
<accession>A0ACC0KL68</accession>
<proteinExistence type="predicted"/>
<dbReference type="EMBL" id="CM046117">
    <property type="protein sequence ID" value="KAI8436911.1"/>
    <property type="molecule type" value="Genomic_DNA"/>
</dbReference>
<evidence type="ECO:0000313" key="2">
    <source>
        <dbReference type="Proteomes" id="UP001064048"/>
    </source>
</evidence>
<dbReference type="Proteomes" id="UP001064048">
    <property type="component" value="Chromosome 17"/>
</dbReference>
<organism evidence="1 2">
    <name type="scientific">Choristoneura fumiferana</name>
    <name type="common">Spruce budworm moth</name>
    <name type="synonym">Archips fumiferana</name>
    <dbReference type="NCBI Taxonomy" id="7141"/>
    <lineage>
        <taxon>Eukaryota</taxon>
        <taxon>Metazoa</taxon>
        <taxon>Ecdysozoa</taxon>
        <taxon>Arthropoda</taxon>
        <taxon>Hexapoda</taxon>
        <taxon>Insecta</taxon>
        <taxon>Pterygota</taxon>
        <taxon>Neoptera</taxon>
        <taxon>Endopterygota</taxon>
        <taxon>Lepidoptera</taxon>
        <taxon>Glossata</taxon>
        <taxon>Ditrysia</taxon>
        <taxon>Tortricoidea</taxon>
        <taxon>Tortricidae</taxon>
        <taxon>Tortricinae</taxon>
        <taxon>Choristoneura</taxon>
    </lineage>
</organism>